<dbReference type="GO" id="GO:0030154">
    <property type="term" value="P:cell differentiation"/>
    <property type="evidence" value="ECO:0007669"/>
    <property type="project" value="UniProtKB-KW"/>
</dbReference>
<feature type="compositionally biased region" description="Polar residues" evidence="6">
    <location>
        <begin position="414"/>
        <end position="424"/>
    </location>
</feature>
<keyword evidence="3 5" id="KW-0221">Differentiation</keyword>
<dbReference type="Pfam" id="PF07899">
    <property type="entry name" value="Frigida"/>
    <property type="match status" value="1"/>
</dbReference>
<dbReference type="InterPro" id="IPR012474">
    <property type="entry name" value="Frigida"/>
</dbReference>
<accession>A0AAN7IVY0</accession>
<keyword evidence="4 5" id="KW-0287">Flowering</keyword>
<evidence type="ECO:0000256" key="4">
    <source>
        <dbReference type="ARBA" id="ARBA00023089"/>
    </source>
</evidence>
<protein>
    <recommendedName>
        <fullName evidence="5">FRIGIDA-like protein</fullName>
    </recommendedName>
</protein>
<feature type="region of interest" description="Disordered" evidence="6">
    <location>
        <begin position="85"/>
        <end position="131"/>
    </location>
</feature>
<dbReference type="PANTHER" id="PTHR31791:SF32">
    <property type="entry name" value="FRIGIDA-LIKE PROTEIN"/>
    <property type="match status" value="1"/>
</dbReference>
<organism evidence="7 8">
    <name type="scientific">Quercus rubra</name>
    <name type="common">Northern red oak</name>
    <name type="synonym">Quercus borealis</name>
    <dbReference type="NCBI Taxonomy" id="3512"/>
    <lineage>
        <taxon>Eukaryota</taxon>
        <taxon>Viridiplantae</taxon>
        <taxon>Streptophyta</taxon>
        <taxon>Embryophyta</taxon>
        <taxon>Tracheophyta</taxon>
        <taxon>Spermatophyta</taxon>
        <taxon>Magnoliopsida</taxon>
        <taxon>eudicotyledons</taxon>
        <taxon>Gunneridae</taxon>
        <taxon>Pentapetalae</taxon>
        <taxon>rosids</taxon>
        <taxon>fabids</taxon>
        <taxon>Fagales</taxon>
        <taxon>Fagaceae</taxon>
        <taxon>Quercus</taxon>
    </lineage>
</organism>
<reference evidence="7 8" key="1">
    <citation type="journal article" date="2023" name="G3 (Bethesda)">
        <title>A haplotype-resolved chromosome-scale genome for Quercus rubra L. provides insights into the genetics of adaptive traits for red oak species.</title>
        <authorList>
            <person name="Kapoor B."/>
            <person name="Jenkins J."/>
            <person name="Schmutz J."/>
            <person name="Zhebentyayeva T."/>
            <person name="Kuelheim C."/>
            <person name="Coggeshall M."/>
            <person name="Heim C."/>
            <person name="Lasky J.R."/>
            <person name="Leites L."/>
            <person name="Islam-Faridi N."/>
            <person name="Romero-Severson J."/>
            <person name="DeLeo V.L."/>
            <person name="Lucas S.M."/>
            <person name="Lazic D."/>
            <person name="Gailing O."/>
            <person name="Carlson J."/>
            <person name="Staton M."/>
        </authorList>
    </citation>
    <scope>NUCLEOTIDE SEQUENCE [LARGE SCALE GENOMIC DNA]</scope>
    <source>
        <strain evidence="7">Pseudo-F2</strain>
    </source>
</reference>
<keyword evidence="8" id="KW-1185">Reference proteome</keyword>
<feature type="compositionally biased region" description="Basic and acidic residues" evidence="6">
    <location>
        <begin position="629"/>
        <end position="645"/>
    </location>
</feature>
<feature type="region of interest" description="Disordered" evidence="6">
    <location>
        <begin position="615"/>
        <end position="656"/>
    </location>
</feature>
<feature type="region of interest" description="Disordered" evidence="6">
    <location>
        <begin position="406"/>
        <end position="448"/>
    </location>
</feature>
<feature type="compositionally biased region" description="Polar residues" evidence="6">
    <location>
        <begin position="85"/>
        <end position="97"/>
    </location>
</feature>
<dbReference type="GO" id="GO:0009908">
    <property type="term" value="P:flower development"/>
    <property type="evidence" value="ECO:0007669"/>
    <property type="project" value="UniProtKB-KW"/>
</dbReference>
<dbReference type="AlphaFoldDB" id="A0AAN7IVY0"/>
<keyword evidence="2 5" id="KW-0217">Developmental protein</keyword>
<dbReference type="Proteomes" id="UP001324115">
    <property type="component" value="Unassembled WGS sequence"/>
</dbReference>
<proteinExistence type="inferred from homology"/>
<gene>
    <name evidence="7" type="ORF">RGQ29_014289</name>
</gene>
<comment type="similarity">
    <text evidence="1 5">Belongs to the Frigida family.</text>
</comment>
<evidence type="ECO:0000256" key="5">
    <source>
        <dbReference type="RuleBase" id="RU364012"/>
    </source>
</evidence>
<evidence type="ECO:0000313" key="8">
    <source>
        <dbReference type="Proteomes" id="UP001324115"/>
    </source>
</evidence>
<sequence length="656" mass="73588">MSSSSSTSSSLPDLPPLPQLPHNLRKSFKLLKTHAAAVANFTLQWQDLEDHFRSIHNSIQSKLQEFQSQQKTHLDFEETILIPTHESQVNSKQTQLSPALESEEKSEETQFSNQQDQADTEGTLPDNNGNSYEIPINEGWKAVLLYLNDHSKEHESMHNDLYNALKDYVDPGKLVFEAVKWIHLQELEKGNTDKEIRVSRWSCALLLEELLRVKPVVKAEVREEALKLALELKGNIKEDDIENSWEVLGFLLLVGAFGLVAEFDEDEVLELLKYSLHRKETPELVRALGFANRALDFIQKLLTKNKRLDAIRFIYAFELDDKFPPGPLLKAHLKHSKKKIWRSISRNYGSIQPDQKNEMANREIAVLKAMLRCIDKYNLGSHYDPRNLVNRIELLKRQNQERKAMKAASKSKAQVQQKNTNKRTANYHKAGRDQQTRFKRPQTDESHASVNAAFSIHSVQPSYPQREGSFVGQGAEYLNPPAGMAVAAAIPNVSIGTIHSRQLVHYQPESSFTAQDSQYLTPSAGQYGLARSSPDPTRVSLSGAPYGFPYSSPVPQYANSSVGYYGMVGSQNGTPRSSSSGQYGANIIANGSTEQIGSAGTQIAVGIASNSHPDRSISYYPGNQLRSPNYHDDRSVSQTHSRDKQSQCPPPAIYHL</sequence>
<evidence type="ECO:0000256" key="3">
    <source>
        <dbReference type="ARBA" id="ARBA00022782"/>
    </source>
</evidence>
<comment type="caution">
    <text evidence="7">The sequence shown here is derived from an EMBL/GenBank/DDBJ whole genome shotgun (WGS) entry which is preliminary data.</text>
</comment>
<dbReference type="EMBL" id="JAXUIC010000003">
    <property type="protein sequence ID" value="KAK4596183.1"/>
    <property type="molecule type" value="Genomic_DNA"/>
</dbReference>
<name>A0AAN7IVY0_QUERU</name>
<feature type="compositionally biased region" description="Basic and acidic residues" evidence="6">
    <location>
        <begin position="430"/>
        <end position="447"/>
    </location>
</feature>
<dbReference type="PANTHER" id="PTHR31791">
    <property type="entry name" value="FRIGIDA-LIKE PROTEIN 3-RELATED"/>
    <property type="match status" value="1"/>
</dbReference>
<evidence type="ECO:0000313" key="7">
    <source>
        <dbReference type="EMBL" id="KAK4596183.1"/>
    </source>
</evidence>
<evidence type="ECO:0000256" key="1">
    <source>
        <dbReference type="ARBA" id="ARBA00008956"/>
    </source>
</evidence>
<evidence type="ECO:0000256" key="2">
    <source>
        <dbReference type="ARBA" id="ARBA00022473"/>
    </source>
</evidence>
<evidence type="ECO:0000256" key="6">
    <source>
        <dbReference type="SAM" id="MobiDB-lite"/>
    </source>
</evidence>